<dbReference type="AlphaFoldDB" id="A0A2U1AUI5"/>
<feature type="transmembrane region" description="Helical" evidence="8">
    <location>
        <begin position="356"/>
        <end position="373"/>
    </location>
</feature>
<evidence type="ECO:0000256" key="8">
    <source>
        <dbReference type="SAM" id="Phobius"/>
    </source>
</evidence>
<organism evidence="9 10">
    <name type="scientific">Victivallis vadensis</name>
    <dbReference type="NCBI Taxonomy" id="172901"/>
    <lineage>
        <taxon>Bacteria</taxon>
        <taxon>Pseudomonadati</taxon>
        <taxon>Lentisphaerota</taxon>
        <taxon>Lentisphaeria</taxon>
        <taxon>Victivallales</taxon>
        <taxon>Victivallaceae</taxon>
        <taxon>Victivallis</taxon>
    </lineage>
</organism>
<dbReference type="PANTHER" id="PTHR33908:SF11">
    <property type="entry name" value="MEMBRANE PROTEIN"/>
    <property type="match status" value="1"/>
</dbReference>
<evidence type="ECO:0000256" key="7">
    <source>
        <dbReference type="ARBA" id="ARBA00023136"/>
    </source>
</evidence>
<comment type="caution">
    <text evidence="9">The sequence shown here is derived from an EMBL/GenBank/DDBJ whole genome shotgun (WGS) entry which is preliminary data.</text>
</comment>
<evidence type="ECO:0000256" key="6">
    <source>
        <dbReference type="ARBA" id="ARBA00022989"/>
    </source>
</evidence>
<feature type="transmembrane region" description="Helical" evidence="8">
    <location>
        <begin position="204"/>
        <end position="224"/>
    </location>
</feature>
<evidence type="ECO:0000256" key="5">
    <source>
        <dbReference type="ARBA" id="ARBA00022692"/>
    </source>
</evidence>
<dbReference type="RefSeq" id="WP_116884483.1">
    <property type="nucleotide sequence ID" value="NZ_CAUHRZ010000032.1"/>
</dbReference>
<keyword evidence="10" id="KW-1185">Reference proteome</keyword>
<gene>
    <name evidence="9" type="ORF">C8D82_11863</name>
</gene>
<dbReference type="Proteomes" id="UP000245959">
    <property type="component" value="Unassembled WGS sequence"/>
</dbReference>
<feature type="transmembrane region" description="Helical" evidence="8">
    <location>
        <begin position="83"/>
        <end position="105"/>
    </location>
</feature>
<evidence type="ECO:0000256" key="2">
    <source>
        <dbReference type="ARBA" id="ARBA00022475"/>
    </source>
</evidence>
<evidence type="ECO:0000256" key="1">
    <source>
        <dbReference type="ARBA" id="ARBA00004651"/>
    </source>
</evidence>
<protein>
    <submittedName>
        <fullName evidence="9">Dolichyl-phosphate-mannose-protein mannosyltransferase</fullName>
    </submittedName>
</protein>
<dbReference type="InterPro" id="IPR050297">
    <property type="entry name" value="LipidA_mod_glycosyltrf_83"/>
</dbReference>
<feature type="transmembrane region" description="Helical" evidence="8">
    <location>
        <begin position="385"/>
        <end position="401"/>
    </location>
</feature>
<keyword evidence="4 9" id="KW-0808">Transferase</keyword>
<dbReference type="GeneID" id="78295778"/>
<accession>A0A2U1AUI5</accession>
<keyword evidence="5 8" id="KW-0812">Transmembrane</keyword>
<keyword evidence="7 8" id="KW-0472">Membrane</keyword>
<proteinExistence type="predicted"/>
<feature type="transmembrane region" description="Helical" evidence="8">
    <location>
        <begin position="111"/>
        <end position="130"/>
    </location>
</feature>
<dbReference type="GO" id="GO:0016763">
    <property type="term" value="F:pentosyltransferase activity"/>
    <property type="evidence" value="ECO:0007669"/>
    <property type="project" value="TreeGrafter"/>
</dbReference>
<feature type="transmembrane region" description="Helical" evidence="8">
    <location>
        <begin position="331"/>
        <end position="350"/>
    </location>
</feature>
<evidence type="ECO:0000313" key="9">
    <source>
        <dbReference type="EMBL" id="PVY40063.1"/>
    </source>
</evidence>
<evidence type="ECO:0000313" key="10">
    <source>
        <dbReference type="Proteomes" id="UP000245959"/>
    </source>
</evidence>
<feature type="transmembrane region" description="Helical" evidence="8">
    <location>
        <begin position="305"/>
        <end position="324"/>
    </location>
</feature>
<comment type="subcellular location">
    <subcellularLocation>
        <location evidence="1">Cell membrane</location>
        <topology evidence="1">Multi-pass membrane protein</topology>
    </subcellularLocation>
</comment>
<dbReference type="EMBL" id="QEKH01000018">
    <property type="protein sequence ID" value="PVY40063.1"/>
    <property type="molecule type" value="Genomic_DNA"/>
</dbReference>
<reference evidence="9 10" key="1">
    <citation type="submission" date="2018-04" db="EMBL/GenBank/DDBJ databases">
        <title>Genomic Encyclopedia of Type Strains, Phase IV (KMG-IV): sequencing the most valuable type-strain genomes for metagenomic binning, comparative biology and taxonomic classification.</title>
        <authorList>
            <person name="Goeker M."/>
        </authorList>
    </citation>
    <scope>NUCLEOTIDE SEQUENCE [LARGE SCALE GENOMIC DNA]</scope>
    <source>
        <strain evidence="9 10">DSM 14823</strain>
    </source>
</reference>
<sequence length="571" mass="62660">MRRSWSQVYLPVAAVAAVLRCWAAVALAGSPLRNFHLVPGLDMQTLLERGEWGATASPLFTLHRMLVAFFWSVNGRSHQVMQLAGVQLVLGVVAALLTAWIVLHLFGSRRYALAAGMVAALYGPALMYECTMLQESMVTFACLAAVVSLIRAHRLHWGGGAALASGVLFGLATIGRPTALLLAGGAVLWFWLELKRRNRLRRWWTLPGGILVVWILIGGLNWHYSRNWSPFFNVLPYSASVNTGGETPSSAVPESKAAFELPPPVRIGVNAVKRLPVLFCAHEVPDNLNYYFIREMFPPLRMSCGPWLVLPLAAAGMVLLLFSGRWKRRDGLLLGVILLLMLPLCANYPMGRYRLLLYPYLSILAVYPAWWALRCGPEGCRKRTVWMLAAVAGSAGLNLALSERPFVRGSDFVAWAMAMEEGGKRVSEASLQTFEQGLAESGFTEQAALVNLMVRLIPAGQLDRAEGLLAKAFEAGAIEPALLWYYGGLVKLGQGRFDAAAAALERSDPARLGILASKRSFFEGEARRLKGDNAGAARCYRRALTEEPLPSFRPLIEEALKNLPETGRTTE</sequence>
<keyword evidence="6 8" id="KW-1133">Transmembrane helix</keyword>
<evidence type="ECO:0000256" key="4">
    <source>
        <dbReference type="ARBA" id="ARBA00022679"/>
    </source>
</evidence>
<keyword evidence="3 9" id="KW-0328">Glycosyltransferase</keyword>
<dbReference type="GO" id="GO:0009103">
    <property type="term" value="P:lipopolysaccharide biosynthetic process"/>
    <property type="evidence" value="ECO:0007669"/>
    <property type="project" value="UniProtKB-ARBA"/>
</dbReference>
<keyword evidence="2" id="KW-1003">Cell membrane</keyword>
<dbReference type="GO" id="GO:0005886">
    <property type="term" value="C:plasma membrane"/>
    <property type="evidence" value="ECO:0007669"/>
    <property type="project" value="UniProtKB-SubCell"/>
</dbReference>
<evidence type="ECO:0000256" key="3">
    <source>
        <dbReference type="ARBA" id="ARBA00022676"/>
    </source>
</evidence>
<feature type="transmembrane region" description="Helical" evidence="8">
    <location>
        <begin position="167"/>
        <end position="192"/>
    </location>
</feature>
<name>A0A2U1AUI5_9BACT</name>
<dbReference type="PANTHER" id="PTHR33908">
    <property type="entry name" value="MANNOSYLTRANSFERASE YKCB-RELATED"/>
    <property type="match status" value="1"/>
</dbReference>